<sequence length="91" mass="10216">MNEVVDLYEYRNAIVHRFFLTSIQYADLAPHLVRYERVYDQCFAIVAELEDQQVCEGKGMTVAGPQSDRQAVLVEVLANLGFNPGSYGSEG</sequence>
<reference evidence="1 2" key="1">
    <citation type="submission" date="2024-09" db="EMBL/GenBank/DDBJ databases">
        <authorList>
            <person name="Sun Q."/>
            <person name="Mori K."/>
        </authorList>
    </citation>
    <scope>NUCLEOTIDE SEQUENCE [LARGE SCALE GENOMIC DNA]</scope>
    <source>
        <strain evidence="1 2">TBRC 2205</strain>
    </source>
</reference>
<evidence type="ECO:0008006" key="3">
    <source>
        <dbReference type="Google" id="ProtNLM"/>
    </source>
</evidence>
<accession>A0ABV6P2Y8</accession>
<evidence type="ECO:0000313" key="2">
    <source>
        <dbReference type="Proteomes" id="UP001589894"/>
    </source>
</evidence>
<evidence type="ECO:0000313" key="1">
    <source>
        <dbReference type="EMBL" id="MFC0567401.1"/>
    </source>
</evidence>
<comment type="caution">
    <text evidence="1">The sequence shown here is derived from an EMBL/GenBank/DDBJ whole genome shotgun (WGS) entry which is preliminary data.</text>
</comment>
<organism evidence="1 2">
    <name type="scientific">Plantactinospora siamensis</name>
    <dbReference type="NCBI Taxonomy" id="555372"/>
    <lineage>
        <taxon>Bacteria</taxon>
        <taxon>Bacillati</taxon>
        <taxon>Actinomycetota</taxon>
        <taxon>Actinomycetes</taxon>
        <taxon>Micromonosporales</taxon>
        <taxon>Micromonosporaceae</taxon>
        <taxon>Plantactinospora</taxon>
    </lineage>
</organism>
<protein>
    <recommendedName>
        <fullName evidence="3">RiboL-PSP-HEPN domain-containing protein</fullName>
    </recommendedName>
</protein>
<dbReference type="Proteomes" id="UP001589894">
    <property type="component" value="Unassembled WGS sequence"/>
</dbReference>
<proteinExistence type="predicted"/>
<dbReference type="EMBL" id="JBHLUE010000023">
    <property type="protein sequence ID" value="MFC0567401.1"/>
    <property type="molecule type" value="Genomic_DNA"/>
</dbReference>
<gene>
    <name evidence="1" type="ORF">ACFFHU_25090</name>
</gene>
<name>A0ABV6P2Y8_9ACTN</name>
<keyword evidence="2" id="KW-1185">Reference proteome</keyword>
<dbReference type="RefSeq" id="WP_377342701.1">
    <property type="nucleotide sequence ID" value="NZ_JBHLUE010000023.1"/>
</dbReference>